<evidence type="ECO:0000256" key="1">
    <source>
        <dbReference type="SAM" id="MobiDB-lite"/>
    </source>
</evidence>
<dbReference type="InParanoid" id="G3AP12"/>
<feature type="compositionally biased region" description="Polar residues" evidence="1">
    <location>
        <begin position="243"/>
        <end position="254"/>
    </location>
</feature>
<dbReference type="HOGENOM" id="CLU_044093_0_0_1"/>
<keyword evidence="3" id="KW-1185">Reference proteome</keyword>
<dbReference type="KEGG" id="spaa:SPAPADRAFT_152410"/>
<feature type="region of interest" description="Disordered" evidence="1">
    <location>
        <begin position="153"/>
        <end position="192"/>
    </location>
</feature>
<feature type="compositionally biased region" description="Pro residues" evidence="1">
    <location>
        <begin position="350"/>
        <end position="360"/>
    </location>
</feature>
<dbReference type="OrthoDB" id="4024111at2759"/>
<protein>
    <submittedName>
        <fullName evidence="2">Uncharacterized protein</fullName>
    </submittedName>
</protein>
<feature type="compositionally biased region" description="Polar residues" evidence="1">
    <location>
        <begin position="308"/>
        <end position="329"/>
    </location>
</feature>
<dbReference type="RefSeq" id="XP_007375318.1">
    <property type="nucleotide sequence ID" value="XM_007375256.1"/>
</dbReference>
<dbReference type="STRING" id="619300.G3AP12"/>
<feature type="compositionally biased region" description="Polar residues" evidence="1">
    <location>
        <begin position="205"/>
        <end position="214"/>
    </location>
</feature>
<dbReference type="Proteomes" id="UP000000709">
    <property type="component" value="Unassembled WGS sequence"/>
</dbReference>
<dbReference type="AlphaFoldDB" id="G3AP12"/>
<gene>
    <name evidence="2" type="ORF">SPAPADRAFT_152410</name>
</gene>
<feature type="compositionally biased region" description="Basic and acidic residues" evidence="1">
    <location>
        <begin position="153"/>
        <end position="162"/>
    </location>
</feature>
<feature type="region of interest" description="Disordered" evidence="1">
    <location>
        <begin position="205"/>
        <end position="444"/>
    </location>
</feature>
<feature type="compositionally biased region" description="Polar residues" evidence="1">
    <location>
        <begin position="425"/>
        <end position="435"/>
    </location>
</feature>
<dbReference type="eggNOG" id="ENOG502SEK2">
    <property type="taxonomic scope" value="Eukaryota"/>
</dbReference>
<reference evidence="2 3" key="1">
    <citation type="journal article" date="2011" name="Proc. Natl. Acad. Sci. U.S.A.">
        <title>Comparative genomics of xylose-fermenting fungi for enhanced biofuel production.</title>
        <authorList>
            <person name="Wohlbach D.J."/>
            <person name="Kuo A."/>
            <person name="Sato T.K."/>
            <person name="Potts K.M."/>
            <person name="Salamov A.A."/>
            <person name="LaButti K.M."/>
            <person name="Sun H."/>
            <person name="Clum A."/>
            <person name="Pangilinan J.L."/>
            <person name="Lindquist E.A."/>
            <person name="Lucas S."/>
            <person name="Lapidus A."/>
            <person name="Jin M."/>
            <person name="Gunawan C."/>
            <person name="Balan V."/>
            <person name="Dale B.E."/>
            <person name="Jeffries T.W."/>
            <person name="Zinkel R."/>
            <person name="Barry K.W."/>
            <person name="Grigoriev I.V."/>
            <person name="Gasch A.P."/>
        </authorList>
    </citation>
    <scope>NUCLEOTIDE SEQUENCE [LARGE SCALE GENOMIC DNA]</scope>
    <source>
        <strain evidence="3">NRRL Y-27907 / 11-Y1</strain>
    </source>
</reference>
<evidence type="ECO:0000313" key="2">
    <source>
        <dbReference type="EMBL" id="EGW32042.1"/>
    </source>
</evidence>
<feature type="compositionally biased region" description="Low complexity" evidence="1">
    <location>
        <begin position="168"/>
        <end position="192"/>
    </location>
</feature>
<feature type="compositionally biased region" description="Polar residues" evidence="1">
    <location>
        <begin position="373"/>
        <end position="412"/>
    </location>
</feature>
<dbReference type="OMA" id="DSINQHY"/>
<feature type="region of interest" description="Disordered" evidence="1">
    <location>
        <begin position="79"/>
        <end position="102"/>
    </location>
</feature>
<evidence type="ECO:0000313" key="3">
    <source>
        <dbReference type="Proteomes" id="UP000000709"/>
    </source>
</evidence>
<accession>G3AP12</accession>
<name>G3AP12_SPAPN</name>
<feature type="compositionally biased region" description="Low complexity" evidence="1">
    <location>
        <begin position="330"/>
        <end position="349"/>
    </location>
</feature>
<sequence length="444" mass="49195">MEMDMNIDMNINTNIDTVSMNTPTKKIRELTLASPPPDYLNSPTSSIATCMVNKGYSHKLTNNVLSELNDRANEISMMINSPPESRSSEGSSGSSSSGNRSKRFSIIHRSRFNQMESISQHYSVHDSSSNKRRRTLNGKDEIVAIPILTNKEDEDQRKDSIRKISPVKMSSTKISPSKSPNKISPSKISPSKRSMNLHAQLNEKSIQVSDSGSPSKREFIRPTGVPKTRIGSLELSGVKSLQRKSSIPQLQDTHTLSKKPSIPQLQKKPSIPQLQKKPSIPQLQKKPSIPQLQKKPSIPQLQKKPSIPNLNKKPSTSQLYHSPSLASRVSSTTTASTTTTVTATTTTNLMPPPPPPPPPHSYTHSPSHKTISRKSSIPQLQKIPNLSRISPSKSLNHNVLHNSTNIPKSRSVTIPEPFSLYDKPTISSSQKSLNKFQRFKEKFS</sequence>
<organism evidence="3">
    <name type="scientific">Spathaspora passalidarum (strain NRRL Y-27907 / 11-Y1)</name>
    <dbReference type="NCBI Taxonomy" id="619300"/>
    <lineage>
        <taxon>Eukaryota</taxon>
        <taxon>Fungi</taxon>
        <taxon>Dikarya</taxon>
        <taxon>Ascomycota</taxon>
        <taxon>Saccharomycotina</taxon>
        <taxon>Pichiomycetes</taxon>
        <taxon>Debaryomycetaceae</taxon>
        <taxon>Spathaspora</taxon>
    </lineage>
</organism>
<dbReference type="GeneID" id="18870928"/>
<dbReference type="EMBL" id="GL996502">
    <property type="protein sequence ID" value="EGW32042.1"/>
    <property type="molecule type" value="Genomic_DNA"/>
</dbReference>
<feature type="compositionally biased region" description="Low complexity" evidence="1">
    <location>
        <begin position="80"/>
        <end position="99"/>
    </location>
</feature>
<proteinExistence type="predicted"/>